<keyword evidence="4 5" id="KW-0539">Nucleus</keyword>
<evidence type="ECO:0000313" key="8">
    <source>
        <dbReference type="EMBL" id="GMT12076.1"/>
    </source>
</evidence>
<dbReference type="EMBL" id="BTSY01000001">
    <property type="protein sequence ID" value="GMT12076.1"/>
    <property type="molecule type" value="Genomic_DNA"/>
</dbReference>
<feature type="non-terminal residue" evidence="8">
    <location>
        <position position="1"/>
    </location>
</feature>
<dbReference type="GO" id="GO:0045893">
    <property type="term" value="P:positive regulation of DNA-templated transcription"/>
    <property type="evidence" value="ECO:0007669"/>
    <property type="project" value="InterPro"/>
</dbReference>
<gene>
    <name evidence="8" type="ORF">PFISCL1PPCAC_3373</name>
</gene>
<dbReference type="PROSITE" id="PS50252">
    <property type="entry name" value="TBOX_3"/>
    <property type="match status" value="1"/>
</dbReference>
<dbReference type="GO" id="GO:0005634">
    <property type="term" value="C:nucleus"/>
    <property type="evidence" value="ECO:0007669"/>
    <property type="project" value="UniProtKB-SubCell"/>
</dbReference>
<dbReference type="InterPro" id="IPR036960">
    <property type="entry name" value="T-box_sf"/>
</dbReference>
<evidence type="ECO:0000259" key="7">
    <source>
        <dbReference type="PROSITE" id="PS50252"/>
    </source>
</evidence>
<feature type="domain" description="T-box" evidence="7">
    <location>
        <begin position="1"/>
        <end position="93"/>
    </location>
</feature>
<evidence type="ECO:0000256" key="2">
    <source>
        <dbReference type="ARBA" id="ARBA00023125"/>
    </source>
</evidence>
<dbReference type="GO" id="GO:0000785">
    <property type="term" value="C:chromatin"/>
    <property type="evidence" value="ECO:0007669"/>
    <property type="project" value="TreeGrafter"/>
</dbReference>
<evidence type="ECO:0000256" key="4">
    <source>
        <dbReference type="ARBA" id="ARBA00023242"/>
    </source>
</evidence>
<evidence type="ECO:0000256" key="3">
    <source>
        <dbReference type="ARBA" id="ARBA00023163"/>
    </source>
</evidence>
<keyword evidence="9" id="KW-1185">Reference proteome</keyword>
<name>A0AAV5UXR4_9BILA</name>
<keyword evidence="3" id="KW-0804">Transcription</keyword>
<protein>
    <recommendedName>
        <fullName evidence="7">T-box domain-containing protein</fullName>
    </recommendedName>
</protein>
<dbReference type="InterPro" id="IPR001699">
    <property type="entry name" value="TF_T-box"/>
</dbReference>
<dbReference type="Proteomes" id="UP001432322">
    <property type="component" value="Unassembled WGS sequence"/>
</dbReference>
<dbReference type="Pfam" id="PF00907">
    <property type="entry name" value="T-box"/>
    <property type="match status" value="1"/>
</dbReference>
<feature type="region of interest" description="Disordered" evidence="6">
    <location>
        <begin position="93"/>
        <end position="142"/>
    </location>
</feature>
<organism evidence="8 9">
    <name type="scientific">Pristionchus fissidentatus</name>
    <dbReference type="NCBI Taxonomy" id="1538716"/>
    <lineage>
        <taxon>Eukaryota</taxon>
        <taxon>Metazoa</taxon>
        <taxon>Ecdysozoa</taxon>
        <taxon>Nematoda</taxon>
        <taxon>Chromadorea</taxon>
        <taxon>Rhabditida</taxon>
        <taxon>Rhabditina</taxon>
        <taxon>Diplogasteromorpha</taxon>
        <taxon>Diplogasteroidea</taxon>
        <taxon>Neodiplogasteridae</taxon>
        <taxon>Pristionchus</taxon>
    </lineage>
</organism>
<comment type="caution">
    <text evidence="8">The sequence shown here is derived from an EMBL/GenBank/DDBJ whole genome shotgun (WGS) entry which is preliminary data.</text>
</comment>
<keyword evidence="2 5" id="KW-0238">DNA-binding</keyword>
<sequence>DGYVQSGKDWMKTTLEFSDFKITNDAEAEDPTLAFVQSLHKYTPTVQICEQSGNLLRLEPLQIATFVVVTAYQNPEIKLLKVKRNPYAVGQQNKPRHAILLSESSSVRKRPASTPIDGNLKPPPPPAPSYSNPDYCNPSLSNPVHTIPANSIASQSTPTYRSTATVNRAVLRQPAPAPPP</sequence>
<comment type="caution">
    <text evidence="5">Lacks conserved residue(s) required for the propagation of feature annotation.</text>
</comment>
<dbReference type="InterPro" id="IPR046360">
    <property type="entry name" value="T-box_DNA-bd"/>
</dbReference>
<evidence type="ECO:0000256" key="1">
    <source>
        <dbReference type="ARBA" id="ARBA00023015"/>
    </source>
</evidence>
<feature type="compositionally biased region" description="Polar residues" evidence="6">
    <location>
        <begin position="129"/>
        <end position="142"/>
    </location>
</feature>
<evidence type="ECO:0000256" key="6">
    <source>
        <dbReference type="SAM" id="MobiDB-lite"/>
    </source>
</evidence>
<feature type="non-terminal residue" evidence="8">
    <location>
        <position position="180"/>
    </location>
</feature>
<dbReference type="GO" id="GO:0000978">
    <property type="term" value="F:RNA polymerase II cis-regulatory region sequence-specific DNA binding"/>
    <property type="evidence" value="ECO:0007669"/>
    <property type="project" value="InterPro"/>
</dbReference>
<reference evidence="8" key="1">
    <citation type="submission" date="2023-10" db="EMBL/GenBank/DDBJ databases">
        <title>Genome assembly of Pristionchus species.</title>
        <authorList>
            <person name="Yoshida K."/>
            <person name="Sommer R.J."/>
        </authorList>
    </citation>
    <scope>NUCLEOTIDE SEQUENCE</scope>
    <source>
        <strain evidence="8">RS5133</strain>
    </source>
</reference>
<dbReference type="PANTHER" id="PTHR11267">
    <property type="entry name" value="T-BOX PROTEIN-RELATED"/>
    <property type="match status" value="1"/>
</dbReference>
<proteinExistence type="predicted"/>
<dbReference type="Gene3D" id="2.60.40.820">
    <property type="entry name" value="Transcription factor, T-box"/>
    <property type="match status" value="1"/>
</dbReference>
<dbReference type="GO" id="GO:0000981">
    <property type="term" value="F:DNA-binding transcription factor activity, RNA polymerase II-specific"/>
    <property type="evidence" value="ECO:0007669"/>
    <property type="project" value="TreeGrafter"/>
</dbReference>
<dbReference type="PRINTS" id="PR00937">
    <property type="entry name" value="TBOX"/>
</dbReference>
<evidence type="ECO:0000256" key="5">
    <source>
        <dbReference type="PROSITE-ProRule" id="PRU00201"/>
    </source>
</evidence>
<comment type="subcellular location">
    <subcellularLocation>
        <location evidence="5">Nucleus</location>
    </subcellularLocation>
</comment>
<dbReference type="PANTHER" id="PTHR11267:SF204">
    <property type="entry name" value="SPADETAIL"/>
    <property type="match status" value="1"/>
</dbReference>
<dbReference type="SUPFAM" id="SSF49417">
    <property type="entry name" value="p53-like transcription factors"/>
    <property type="match status" value="1"/>
</dbReference>
<dbReference type="InterPro" id="IPR008967">
    <property type="entry name" value="p53-like_TF_DNA-bd_sf"/>
</dbReference>
<accession>A0AAV5UXR4</accession>
<keyword evidence="1" id="KW-0805">Transcription regulation</keyword>
<dbReference type="AlphaFoldDB" id="A0AAV5UXR4"/>
<dbReference type="GO" id="GO:0001708">
    <property type="term" value="P:cell fate specification"/>
    <property type="evidence" value="ECO:0007669"/>
    <property type="project" value="TreeGrafter"/>
</dbReference>
<evidence type="ECO:0000313" key="9">
    <source>
        <dbReference type="Proteomes" id="UP001432322"/>
    </source>
</evidence>